<feature type="domain" description="RRM" evidence="4">
    <location>
        <begin position="42"/>
        <end position="114"/>
    </location>
</feature>
<feature type="compositionally biased region" description="Polar residues" evidence="3">
    <location>
        <begin position="250"/>
        <end position="261"/>
    </location>
</feature>
<feature type="region of interest" description="Disordered" evidence="3">
    <location>
        <begin position="241"/>
        <end position="269"/>
    </location>
</feature>
<evidence type="ECO:0000259" key="4">
    <source>
        <dbReference type="PROSITE" id="PS50102"/>
    </source>
</evidence>
<feature type="compositionally biased region" description="Polar residues" evidence="3">
    <location>
        <begin position="332"/>
        <end position="359"/>
    </location>
</feature>
<dbReference type="Pfam" id="PF25809">
    <property type="entry name" value="STEEP1"/>
    <property type="match status" value="1"/>
</dbReference>
<organism evidence="5 6">
    <name type="scientific">Chara braunii</name>
    <name type="common">Braun's stonewort</name>
    <dbReference type="NCBI Taxonomy" id="69332"/>
    <lineage>
        <taxon>Eukaryota</taxon>
        <taxon>Viridiplantae</taxon>
        <taxon>Streptophyta</taxon>
        <taxon>Charophyceae</taxon>
        <taxon>Charales</taxon>
        <taxon>Characeae</taxon>
        <taxon>Chara</taxon>
    </lineage>
</organism>
<dbReference type="PROSITE" id="PS50102">
    <property type="entry name" value="RRM"/>
    <property type="match status" value="1"/>
</dbReference>
<evidence type="ECO:0000256" key="1">
    <source>
        <dbReference type="ARBA" id="ARBA00024205"/>
    </source>
</evidence>
<dbReference type="AlphaFoldDB" id="A0A388JKY7"/>
<dbReference type="PANTHER" id="PTHR46355:SF1">
    <property type="entry name" value="STING ER EXIT PROTEIN"/>
    <property type="match status" value="1"/>
</dbReference>
<comment type="similarity">
    <text evidence="1">Belongs to the STEEP1 family.</text>
</comment>
<dbReference type="EMBL" id="BFEA01004185">
    <property type="protein sequence ID" value="GBG46512.1"/>
    <property type="molecule type" value="Genomic_DNA"/>
</dbReference>
<dbReference type="InterPro" id="IPR012677">
    <property type="entry name" value="Nucleotide-bd_a/b_plait_sf"/>
</dbReference>
<name>A0A388JKY7_CHABU</name>
<protein>
    <recommendedName>
        <fullName evidence="4">RRM domain-containing protein</fullName>
    </recommendedName>
</protein>
<dbReference type="InterPro" id="IPR035979">
    <property type="entry name" value="RBD_domain_sf"/>
</dbReference>
<comment type="caution">
    <text evidence="5">The sequence shown here is derived from an EMBL/GenBank/DDBJ whole genome shotgun (WGS) entry which is preliminary data.</text>
</comment>
<dbReference type="InterPro" id="IPR000504">
    <property type="entry name" value="RRM_dom"/>
</dbReference>
<dbReference type="Pfam" id="PF00076">
    <property type="entry name" value="RRM_1"/>
    <property type="match status" value="1"/>
</dbReference>
<dbReference type="GO" id="GO:0006888">
    <property type="term" value="P:endoplasmic reticulum to Golgi vesicle-mediated transport"/>
    <property type="evidence" value="ECO:0007669"/>
    <property type="project" value="TreeGrafter"/>
</dbReference>
<evidence type="ECO:0000256" key="3">
    <source>
        <dbReference type="SAM" id="MobiDB-lite"/>
    </source>
</evidence>
<dbReference type="Gramene" id="GBG46512">
    <property type="protein sequence ID" value="GBG46512"/>
    <property type="gene ID" value="CBR_g79910"/>
</dbReference>
<keyword evidence="2" id="KW-0694">RNA-binding</keyword>
<keyword evidence="6" id="KW-1185">Reference proteome</keyword>
<evidence type="ECO:0000313" key="6">
    <source>
        <dbReference type="Proteomes" id="UP000265515"/>
    </source>
</evidence>
<dbReference type="InterPro" id="IPR029704">
    <property type="entry name" value="STEEP-like"/>
</dbReference>
<feature type="region of interest" description="Disordered" evidence="3">
    <location>
        <begin position="332"/>
        <end position="375"/>
    </location>
</feature>
<dbReference type="GO" id="GO:0005737">
    <property type="term" value="C:cytoplasm"/>
    <property type="evidence" value="ECO:0007669"/>
    <property type="project" value="GOC"/>
</dbReference>
<dbReference type="SUPFAM" id="SSF54928">
    <property type="entry name" value="RNA-binding domain, RBD"/>
    <property type="match status" value="1"/>
</dbReference>
<accession>A0A388JKY7</accession>
<dbReference type="Proteomes" id="UP000265515">
    <property type="component" value="Unassembled WGS sequence"/>
</dbReference>
<reference evidence="5 6" key="1">
    <citation type="journal article" date="2018" name="Cell">
        <title>The Chara Genome: Secondary Complexity and Implications for Plant Terrestrialization.</title>
        <authorList>
            <person name="Nishiyama T."/>
            <person name="Sakayama H."/>
            <person name="Vries J.D."/>
            <person name="Buschmann H."/>
            <person name="Saint-Marcoux D."/>
            <person name="Ullrich K.K."/>
            <person name="Haas F.B."/>
            <person name="Vanderstraeten L."/>
            <person name="Becker D."/>
            <person name="Lang D."/>
            <person name="Vosolsobe S."/>
            <person name="Rombauts S."/>
            <person name="Wilhelmsson P.K.I."/>
            <person name="Janitza P."/>
            <person name="Kern R."/>
            <person name="Heyl A."/>
            <person name="Rumpler F."/>
            <person name="Villalobos L.I.A.C."/>
            <person name="Clay J.M."/>
            <person name="Skokan R."/>
            <person name="Toyoda A."/>
            <person name="Suzuki Y."/>
            <person name="Kagoshima H."/>
            <person name="Schijlen E."/>
            <person name="Tajeshwar N."/>
            <person name="Catarino B."/>
            <person name="Hetherington A.J."/>
            <person name="Saltykova A."/>
            <person name="Bonnot C."/>
            <person name="Breuninger H."/>
            <person name="Symeonidi A."/>
            <person name="Radhakrishnan G.V."/>
            <person name="Van Nieuwerburgh F."/>
            <person name="Deforce D."/>
            <person name="Chang C."/>
            <person name="Karol K.G."/>
            <person name="Hedrich R."/>
            <person name="Ulvskov P."/>
            <person name="Glockner G."/>
            <person name="Delwiche C.F."/>
            <person name="Petrasek J."/>
            <person name="Van de Peer Y."/>
            <person name="Friml J."/>
            <person name="Beilby M."/>
            <person name="Dolan L."/>
            <person name="Kohara Y."/>
            <person name="Sugano S."/>
            <person name="Fujiyama A."/>
            <person name="Delaux P.-M."/>
            <person name="Quint M."/>
            <person name="TheiBen G."/>
            <person name="Hagemann M."/>
            <person name="Harholt J."/>
            <person name="Dunand C."/>
            <person name="Zachgo S."/>
            <person name="Langdale J."/>
            <person name="Maumus F."/>
            <person name="Straeten D.V.D."/>
            <person name="Gould S.B."/>
            <person name="Rensing S.A."/>
        </authorList>
    </citation>
    <scope>NUCLEOTIDE SEQUENCE [LARGE SCALE GENOMIC DNA]</scope>
    <source>
        <strain evidence="5 6">S276</strain>
    </source>
</reference>
<dbReference type="Gene3D" id="3.30.70.330">
    <property type="match status" value="1"/>
</dbReference>
<dbReference type="STRING" id="69332.A0A388JKY7"/>
<dbReference type="PANTHER" id="PTHR46355">
    <property type="entry name" value="UPF0428 PROTEIN CXORF56"/>
    <property type="match status" value="1"/>
</dbReference>
<evidence type="ECO:0000313" key="5">
    <source>
        <dbReference type="EMBL" id="GBG46512.1"/>
    </source>
</evidence>
<dbReference type="OrthoDB" id="418131at2759"/>
<gene>
    <name evidence="5" type="ORF">CBR_g79910</name>
</gene>
<dbReference type="GO" id="GO:0090158">
    <property type="term" value="P:endoplasmic reticulum membrane organization"/>
    <property type="evidence" value="ECO:0007669"/>
    <property type="project" value="TreeGrafter"/>
</dbReference>
<proteinExistence type="inferred from homology"/>
<evidence type="ECO:0000256" key="2">
    <source>
        <dbReference type="PROSITE-ProRule" id="PRU00176"/>
    </source>
</evidence>
<dbReference type="InterPro" id="IPR057965">
    <property type="entry name" value="STEEP1_dom"/>
</dbReference>
<dbReference type="GO" id="GO:0003723">
    <property type="term" value="F:RNA binding"/>
    <property type="evidence" value="ECO:0007669"/>
    <property type="project" value="UniProtKB-UniRule"/>
</dbReference>
<sequence>MPESNMEVNLNRGGISADAGKRPGWVAKPSTFKDNKWVHTSRTLYITNVAPGTGSEELEGLFRHLDGFLAFRRVRSMCFVDFSTKQQATSAMWQTHGHKFKPSDEGLLVSYDKDDTEERGGWSIRKREENKRKRKEVESTRVLYRCSACGHFCFKLARILSEMPERKTDNSRVVEVGKDLCSLVCAKGGTKLLKRDKGVEKQYRYNCELCDLCVGYRPVPYEMATKYIYIFPEAVKATTVSETEDRASDEQSPTRGSTEQAETGVGEAKGLLPKPVLLLPMTSVPAAAPGLSHPCSLLSSASTQMPPPPPSQATVAVAPTLPGIPQLLCSSSARSAEVQTPPVTLTAPSPGSMSVTGNNSPPPAACSSVTANEPP</sequence>